<reference evidence="6 7" key="1">
    <citation type="submission" date="2022-07" db="EMBL/GenBank/DDBJ databases">
        <title>Photobacterium pectinilyticum sp. nov., a marine bacterium isolated from surface seawater of Qingdao offshore.</title>
        <authorList>
            <person name="Wang X."/>
        </authorList>
    </citation>
    <scope>NUCLEOTIDE SEQUENCE [LARGE SCALE GENOMIC DNA]</scope>
    <source>
        <strain evidence="6 7">ZSDE20</strain>
    </source>
</reference>
<dbReference type="Pfam" id="PF00589">
    <property type="entry name" value="Phage_integrase"/>
    <property type="match status" value="1"/>
</dbReference>
<keyword evidence="2" id="KW-0229">DNA integration</keyword>
<dbReference type="Gene3D" id="1.10.150.130">
    <property type="match status" value="1"/>
</dbReference>
<feature type="domain" description="Tyr recombinase" evidence="5">
    <location>
        <begin position="112"/>
        <end position="328"/>
    </location>
</feature>
<evidence type="ECO:0000313" key="7">
    <source>
        <dbReference type="Proteomes" id="UP001524460"/>
    </source>
</evidence>
<keyword evidence="4" id="KW-0233">DNA recombination</keyword>
<comment type="similarity">
    <text evidence="1">Belongs to the 'phage' integrase family.</text>
</comment>
<dbReference type="CDD" id="cd01189">
    <property type="entry name" value="INT_ICEBs1_C_like"/>
    <property type="match status" value="1"/>
</dbReference>
<protein>
    <submittedName>
        <fullName evidence="6">Site-specific integrase</fullName>
    </submittedName>
</protein>
<dbReference type="InterPro" id="IPR013762">
    <property type="entry name" value="Integrase-like_cat_sf"/>
</dbReference>
<dbReference type="Gene3D" id="1.10.443.10">
    <property type="entry name" value="Intergrase catalytic core"/>
    <property type="match status" value="1"/>
</dbReference>
<evidence type="ECO:0000256" key="3">
    <source>
        <dbReference type="ARBA" id="ARBA00023125"/>
    </source>
</evidence>
<dbReference type="EMBL" id="JANEYT010000039">
    <property type="protein sequence ID" value="MCQ1059555.1"/>
    <property type="molecule type" value="Genomic_DNA"/>
</dbReference>
<dbReference type="InterPro" id="IPR050808">
    <property type="entry name" value="Phage_Integrase"/>
</dbReference>
<comment type="caution">
    <text evidence="6">The sequence shown here is derived from an EMBL/GenBank/DDBJ whole genome shotgun (WGS) entry which is preliminary data.</text>
</comment>
<sequence length="394" mass="44716">MPHKNKRNTTFAYFAELFKISKKNVHQKSTRVADCSKLNILCESFGEMNVQDLLASDVLYWVDSVDEHYKNKTINEYFRLLRAVFALAQGDKLIVETPMAKISNRSIADEAPSPNPFTLAELETFKLVDSECYCTKNLIEAMTACGARISEMIALKVSDVDLKNRQLHINSAQVLGVSKCTKTKSGTRVIEINDILYPILEKQLDIAKQFDAVDIKKIGRNGKQVTHETARYLFIDTVRGCHYKDAKDFSQRYWYKLLTKANELHIECTGESIQSRGVSQLRHTFASQALTAGVNKNWLAGQMGHTDTGMIDKVYARWMTEDASDQTQKINQHFSKLVSNTVDPIIVPGIRKKVELEQLLQIKTTLKHSEDHELKAIINDKIASMMQELEAHNA</sequence>
<gene>
    <name evidence="6" type="ORF">NHN17_16000</name>
</gene>
<dbReference type="PANTHER" id="PTHR30629:SF2">
    <property type="entry name" value="PROPHAGE INTEGRASE INTS-RELATED"/>
    <property type="match status" value="1"/>
</dbReference>
<keyword evidence="7" id="KW-1185">Reference proteome</keyword>
<dbReference type="InterPro" id="IPR011010">
    <property type="entry name" value="DNA_brk_join_enz"/>
</dbReference>
<dbReference type="PANTHER" id="PTHR30629">
    <property type="entry name" value="PROPHAGE INTEGRASE"/>
    <property type="match status" value="1"/>
</dbReference>
<proteinExistence type="inferred from homology"/>
<dbReference type="InterPro" id="IPR002104">
    <property type="entry name" value="Integrase_catalytic"/>
</dbReference>
<accession>A0ABT1N477</accession>
<keyword evidence="3" id="KW-0238">DNA-binding</keyword>
<organism evidence="6 7">
    <name type="scientific">Photobacterium pectinilyticum</name>
    <dbReference type="NCBI Taxonomy" id="2906793"/>
    <lineage>
        <taxon>Bacteria</taxon>
        <taxon>Pseudomonadati</taxon>
        <taxon>Pseudomonadota</taxon>
        <taxon>Gammaproteobacteria</taxon>
        <taxon>Vibrionales</taxon>
        <taxon>Vibrionaceae</taxon>
        <taxon>Photobacterium</taxon>
    </lineage>
</organism>
<dbReference type="SUPFAM" id="SSF56349">
    <property type="entry name" value="DNA breaking-rejoining enzymes"/>
    <property type="match status" value="1"/>
</dbReference>
<name>A0ABT1N477_9GAMM</name>
<evidence type="ECO:0000313" key="6">
    <source>
        <dbReference type="EMBL" id="MCQ1059555.1"/>
    </source>
</evidence>
<evidence type="ECO:0000256" key="1">
    <source>
        <dbReference type="ARBA" id="ARBA00008857"/>
    </source>
</evidence>
<dbReference type="RefSeq" id="WP_255043622.1">
    <property type="nucleotide sequence ID" value="NZ_JANEYT010000039.1"/>
</dbReference>
<dbReference type="InterPro" id="IPR010998">
    <property type="entry name" value="Integrase_recombinase_N"/>
</dbReference>
<evidence type="ECO:0000256" key="2">
    <source>
        <dbReference type="ARBA" id="ARBA00022908"/>
    </source>
</evidence>
<evidence type="ECO:0000256" key="4">
    <source>
        <dbReference type="ARBA" id="ARBA00023172"/>
    </source>
</evidence>
<evidence type="ECO:0000259" key="5">
    <source>
        <dbReference type="PROSITE" id="PS51898"/>
    </source>
</evidence>
<dbReference type="Proteomes" id="UP001524460">
    <property type="component" value="Unassembled WGS sequence"/>
</dbReference>
<dbReference type="PROSITE" id="PS51898">
    <property type="entry name" value="TYR_RECOMBINASE"/>
    <property type="match status" value="1"/>
</dbReference>